<keyword evidence="2" id="KW-1185">Reference proteome</keyword>
<comment type="caution">
    <text evidence="1">The sequence shown here is derived from an EMBL/GenBank/DDBJ whole genome shotgun (WGS) entry which is preliminary data.</text>
</comment>
<dbReference type="OrthoDB" id="408631at2759"/>
<keyword evidence="1" id="KW-0378">Hydrolase</keyword>
<dbReference type="Proteomes" id="UP000886998">
    <property type="component" value="Unassembled WGS sequence"/>
</dbReference>
<evidence type="ECO:0000313" key="1">
    <source>
        <dbReference type="EMBL" id="GFY55841.1"/>
    </source>
</evidence>
<protein>
    <submittedName>
        <fullName evidence="1">Carboxylic ester hydrolase</fullName>
    </submittedName>
</protein>
<reference evidence="1" key="1">
    <citation type="submission" date="2020-08" db="EMBL/GenBank/DDBJ databases">
        <title>Multicomponent nature underlies the extraordinary mechanical properties of spider dragline silk.</title>
        <authorList>
            <person name="Kono N."/>
            <person name="Nakamura H."/>
            <person name="Mori M."/>
            <person name="Yoshida Y."/>
            <person name="Ohtoshi R."/>
            <person name="Malay A.D."/>
            <person name="Moran D.A.P."/>
            <person name="Tomita M."/>
            <person name="Numata K."/>
            <person name="Arakawa K."/>
        </authorList>
    </citation>
    <scope>NUCLEOTIDE SEQUENCE</scope>
</reference>
<evidence type="ECO:0000313" key="2">
    <source>
        <dbReference type="Proteomes" id="UP000886998"/>
    </source>
</evidence>
<dbReference type="GO" id="GO:0016787">
    <property type="term" value="F:hydrolase activity"/>
    <property type="evidence" value="ECO:0007669"/>
    <property type="project" value="UniProtKB-KW"/>
</dbReference>
<dbReference type="EMBL" id="BMAV01010615">
    <property type="protein sequence ID" value="GFY55841.1"/>
    <property type="molecule type" value="Genomic_DNA"/>
</dbReference>
<dbReference type="AlphaFoldDB" id="A0A8X6XQL1"/>
<sequence>MCIRPELSRVGWRCTSKTYLVALSALGIPEFIRSESNAESLGSSRLSVPDIPGEITWPLYRHDKQEYLELNDEEVVRIRPDNYRCEFWRDRSRAQIDDKIYSKVRRSLMPVSSGHRWEANYLLKIASVLLVSLWTMVGFI</sequence>
<gene>
    <name evidence="1" type="primary">ACES_46</name>
    <name evidence="1" type="ORF">TNIN_335161</name>
</gene>
<name>A0A8X6XQL1_9ARAC</name>
<proteinExistence type="predicted"/>
<accession>A0A8X6XQL1</accession>
<organism evidence="1 2">
    <name type="scientific">Trichonephila inaurata madagascariensis</name>
    <dbReference type="NCBI Taxonomy" id="2747483"/>
    <lineage>
        <taxon>Eukaryota</taxon>
        <taxon>Metazoa</taxon>
        <taxon>Ecdysozoa</taxon>
        <taxon>Arthropoda</taxon>
        <taxon>Chelicerata</taxon>
        <taxon>Arachnida</taxon>
        <taxon>Araneae</taxon>
        <taxon>Araneomorphae</taxon>
        <taxon>Entelegynae</taxon>
        <taxon>Araneoidea</taxon>
        <taxon>Nephilidae</taxon>
        <taxon>Trichonephila</taxon>
        <taxon>Trichonephila inaurata</taxon>
    </lineage>
</organism>